<keyword evidence="9" id="KW-0732">Signal</keyword>
<keyword evidence="4" id="KW-1134">Transmembrane beta strand</keyword>
<evidence type="ECO:0000256" key="6">
    <source>
        <dbReference type="ARBA" id="ARBA00023136"/>
    </source>
</evidence>
<keyword evidence="3" id="KW-0813">Transport</keyword>
<gene>
    <name evidence="10" type="ORF">LVJ94_16590</name>
</gene>
<dbReference type="SUPFAM" id="SSF56954">
    <property type="entry name" value="Outer membrane efflux proteins (OEP)"/>
    <property type="match status" value="1"/>
</dbReference>
<feature type="signal peptide" evidence="9">
    <location>
        <begin position="1"/>
        <end position="24"/>
    </location>
</feature>
<keyword evidence="6" id="KW-0472">Membrane</keyword>
<evidence type="ECO:0000256" key="2">
    <source>
        <dbReference type="ARBA" id="ARBA00007613"/>
    </source>
</evidence>
<feature type="chain" id="PRO_5045820798" evidence="9">
    <location>
        <begin position="25"/>
        <end position="490"/>
    </location>
</feature>
<dbReference type="PANTHER" id="PTHR30026">
    <property type="entry name" value="OUTER MEMBRANE PROTEIN TOLC"/>
    <property type="match status" value="1"/>
</dbReference>
<dbReference type="PANTHER" id="PTHR30026:SF20">
    <property type="entry name" value="OUTER MEMBRANE PROTEIN TOLC"/>
    <property type="match status" value="1"/>
</dbReference>
<keyword evidence="5" id="KW-0812">Transmembrane</keyword>
<keyword evidence="7" id="KW-0998">Cell outer membrane</keyword>
<comment type="subcellular location">
    <subcellularLocation>
        <location evidence="1">Cell outer membrane</location>
    </subcellularLocation>
</comment>
<evidence type="ECO:0000313" key="10">
    <source>
        <dbReference type="EMBL" id="WXB08845.1"/>
    </source>
</evidence>
<name>A0ABZ2LEP5_9BACT</name>
<dbReference type="Proteomes" id="UP001374803">
    <property type="component" value="Chromosome"/>
</dbReference>
<evidence type="ECO:0000256" key="4">
    <source>
        <dbReference type="ARBA" id="ARBA00022452"/>
    </source>
</evidence>
<evidence type="ECO:0000256" key="7">
    <source>
        <dbReference type="ARBA" id="ARBA00023237"/>
    </source>
</evidence>
<evidence type="ECO:0000256" key="9">
    <source>
        <dbReference type="SAM" id="SignalP"/>
    </source>
</evidence>
<reference evidence="10" key="1">
    <citation type="submission" date="2021-12" db="EMBL/GenBank/DDBJ databases">
        <title>Discovery of the Pendulisporaceae a myxobacterial family with distinct sporulation behavior and unique specialized metabolism.</title>
        <authorList>
            <person name="Garcia R."/>
            <person name="Popoff A."/>
            <person name="Bader C.D."/>
            <person name="Loehr J."/>
            <person name="Walesch S."/>
            <person name="Walt C."/>
            <person name="Boldt J."/>
            <person name="Bunk B."/>
            <person name="Haeckl F.J.F.P.J."/>
            <person name="Gunesch A.P."/>
            <person name="Birkelbach J."/>
            <person name="Nuebel U."/>
            <person name="Pietschmann T."/>
            <person name="Bach T."/>
            <person name="Mueller R."/>
        </authorList>
    </citation>
    <scope>NUCLEOTIDE SEQUENCE</scope>
    <source>
        <strain evidence="10">MSr11367</strain>
    </source>
</reference>
<dbReference type="Pfam" id="PF02321">
    <property type="entry name" value="OEP"/>
    <property type="match status" value="2"/>
</dbReference>
<feature type="region of interest" description="Disordered" evidence="8">
    <location>
        <begin position="24"/>
        <end position="60"/>
    </location>
</feature>
<evidence type="ECO:0000313" key="11">
    <source>
        <dbReference type="Proteomes" id="UP001374803"/>
    </source>
</evidence>
<dbReference type="Gene3D" id="1.20.1600.10">
    <property type="entry name" value="Outer membrane efflux proteins (OEP)"/>
    <property type="match status" value="1"/>
</dbReference>
<evidence type="ECO:0000256" key="8">
    <source>
        <dbReference type="SAM" id="MobiDB-lite"/>
    </source>
</evidence>
<evidence type="ECO:0000256" key="5">
    <source>
        <dbReference type="ARBA" id="ARBA00022692"/>
    </source>
</evidence>
<dbReference type="EMBL" id="CP089983">
    <property type="protein sequence ID" value="WXB08845.1"/>
    <property type="molecule type" value="Genomic_DNA"/>
</dbReference>
<organism evidence="10 11">
    <name type="scientific">Pendulispora rubella</name>
    <dbReference type="NCBI Taxonomy" id="2741070"/>
    <lineage>
        <taxon>Bacteria</taxon>
        <taxon>Pseudomonadati</taxon>
        <taxon>Myxococcota</taxon>
        <taxon>Myxococcia</taxon>
        <taxon>Myxococcales</taxon>
        <taxon>Sorangiineae</taxon>
        <taxon>Pendulisporaceae</taxon>
        <taxon>Pendulispora</taxon>
    </lineage>
</organism>
<protein>
    <submittedName>
        <fullName evidence="10">TolC family protein</fullName>
    </submittedName>
</protein>
<accession>A0ABZ2LEP5</accession>
<evidence type="ECO:0000256" key="1">
    <source>
        <dbReference type="ARBA" id="ARBA00004442"/>
    </source>
</evidence>
<dbReference type="InterPro" id="IPR051906">
    <property type="entry name" value="TolC-like"/>
</dbReference>
<dbReference type="RefSeq" id="WP_394838520.1">
    <property type="nucleotide sequence ID" value="NZ_CP089929.1"/>
</dbReference>
<comment type="similarity">
    <text evidence="2">Belongs to the outer membrane factor (OMF) (TC 1.B.17) family.</text>
</comment>
<evidence type="ECO:0000256" key="3">
    <source>
        <dbReference type="ARBA" id="ARBA00022448"/>
    </source>
</evidence>
<dbReference type="InterPro" id="IPR003423">
    <property type="entry name" value="OMP_efflux"/>
</dbReference>
<sequence length="490" mass="52247">MRPSVGTTLSLIVIAATFSQSVFAQAPSRRPKNPPLPTQPAGPSSMAPINQPVDIPPPPTVNDPMLAPVPTAKNNVGSWEQALEMVRARSTDLRSAYAQVKAAEAQSRVSLSGALPTLTGQGAVTYNFLTKDVPTVTGINPATGQLTTSNFTSPTQGPFLTGSLTAAVPLIAPRTWYSVGTAHRAEDVARLSVEDIKRQIALNVASTLIAVVTQERVAEINRIGFRSALERLELTQRKKALGAATGLDVVRAQQDVEVSRATLVTGDEDLRKSRESLGLALGVAEPVGVQQSISLNGIEKSAQQACHPANGIEERADIAAARARVIQTERGITDANWGYSPTLTAQSTLAATSVDTNQQNPTWNIQAVLTVPFYDGGTRDGQRRLAYAQTDQAEQSLINARRNAEIEVVQARRAVTVANDSRKVAADARQLAAENDRLTRAQYIEGEGTSLELVVAASALRNADVTLALRDFDLVRARVVSLLALANCPF</sequence>
<keyword evidence="11" id="KW-1185">Reference proteome</keyword>
<proteinExistence type="inferred from homology"/>